<sequence length="405" mass="42628">MSEVRHVTVVGASAAGMSTAEGLRRAGFEGRITLIGEEVHLPYDRPPLSKQLLSGAWEPERLRLRGEDVLTDLRLDLRLGVRAASLDTTARQVVLADGERIGYDALVVATGAAARRLPGTDGIAGVHVLRTLEDALGLRDTLRGRPRLVIVGAGFVGCEAAAVARDLGAEVTMVSDVPMPLSDVLGPELGAMLSEVHREHGVRLETGVLVEGISSEGGRVTGVRLADGRTLPADAVLVGIGARPSIGWLEGSGLPVGDGVECDPTLYAGSGVWAAGDVACWLHPRTGAPTRIEHRTNAAEQGLAVARNILAGPGDAVPFAPVPYVWSDQYDLKVQIFGRTRDADRMSVVEGAVADRKLIALYGRDGRVCGAVSVNMARAARPYRALVAEGTDWETAVGARTELVT</sequence>
<evidence type="ECO:0000313" key="1">
    <source>
        <dbReference type="EMBL" id="WSC02624.1"/>
    </source>
</evidence>
<dbReference type="EMBL" id="CP109109">
    <property type="protein sequence ID" value="WSC02624.1"/>
    <property type="molecule type" value="Genomic_DNA"/>
</dbReference>
<name>A0ACD4ZW52_9ACTN</name>
<organism evidence="1 2">
    <name type="scientific">Streptomyces scopuliridis</name>
    <dbReference type="NCBI Taxonomy" id="452529"/>
    <lineage>
        <taxon>Bacteria</taxon>
        <taxon>Bacillati</taxon>
        <taxon>Actinomycetota</taxon>
        <taxon>Actinomycetes</taxon>
        <taxon>Kitasatosporales</taxon>
        <taxon>Streptomycetaceae</taxon>
        <taxon>Streptomyces</taxon>
    </lineage>
</organism>
<evidence type="ECO:0000313" key="2">
    <source>
        <dbReference type="Proteomes" id="UP001348369"/>
    </source>
</evidence>
<keyword evidence="2" id="KW-1185">Reference proteome</keyword>
<gene>
    <name evidence="1" type="ORF">OG835_40295</name>
</gene>
<accession>A0ACD4ZW52</accession>
<protein>
    <submittedName>
        <fullName evidence="1">FAD-dependent oxidoreductase</fullName>
    </submittedName>
</protein>
<proteinExistence type="predicted"/>
<dbReference type="Proteomes" id="UP001348369">
    <property type="component" value="Chromosome"/>
</dbReference>
<reference evidence="1" key="1">
    <citation type="submission" date="2022-10" db="EMBL/GenBank/DDBJ databases">
        <title>The complete genomes of actinobacterial strains from the NBC collection.</title>
        <authorList>
            <person name="Joergensen T.S."/>
            <person name="Alvarez Arevalo M."/>
            <person name="Sterndorff E.B."/>
            <person name="Faurdal D."/>
            <person name="Vuksanovic O."/>
            <person name="Mourched A.-S."/>
            <person name="Charusanti P."/>
            <person name="Shaw S."/>
            <person name="Blin K."/>
            <person name="Weber T."/>
        </authorList>
    </citation>
    <scope>NUCLEOTIDE SEQUENCE</scope>
    <source>
        <strain evidence="1">NBC 01771</strain>
    </source>
</reference>